<dbReference type="PANTHER" id="PTHR33021">
    <property type="entry name" value="BLUE COPPER PROTEIN"/>
    <property type="match status" value="1"/>
</dbReference>
<dbReference type="KEGG" id="atr:18421627"/>
<feature type="domain" description="Phytocyanin" evidence="7">
    <location>
        <begin position="24"/>
        <end position="126"/>
    </location>
</feature>
<dbReference type="GO" id="GO:0046872">
    <property type="term" value="F:metal ion binding"/>
    <property type="evidence" value="ECO:0007669"/>
    <property type="project" value="UniProtKB-KW"/>
</dbReference>
<feature type="compositionally biased region" description="Low complexity" evidence="5">
    <location>
        <begin position="128"/>
        <end position="165"/>
    </location>
</feature>
<evidence type="ECO:0000256" key="6">
    <source>
        <dbReference type="SAM" id="SignalP"/>
    </source>
</evidence>
<dbReference type="OrthoDB" id="1934652at2759"/>
<feature type="signal peptide" evidence="6">
    <location>
        <begin position="1"/>
        <end position="22"/>
    </location>
</feature>
<dbReference type="Proteomes" id="UP000017836">
    <property type="component" value="Unassembled WGS sequence"/>
</dbReference>
<dbReference type="CDD" id="cd13920">
    <property type="entry name" value="Stellacyanin"/>
    <property type="match status" value="1"/>
</dbReference>
<evidence type="ECO:0000256" key="5">
    <source>
        <dbReference type="SAM" id="MobiDB-lite"/>
    </source>
</evidence>
<dbReference type="Pfam" id="PF02298">
    <property type="entry name" value="Cu_bind_like"/>
    <property type="match status" value="1"/>
</dbReference>
<evidence type="ECO:0000256" key="2">
    <source>
        <dbReference type="ARBA" id="ARBA00023008"/>
    </source>
</evidence>
<keyword evidence="2" id="KW-0186">Copper</keyword>
<feature type="compositionally biased region" description="Polar residues" evidence="5">
    <location>
        <begin position="186"/>
        <end position="199"/>
    </location>
</feature>
<accession>W1NE67</accession>
<reference evidence="9" key="1">
    <citation type="journal article" date="2013" name="Science">
        <title>The Amborella genome and the evolution of flowering plants.</title>
        <authorList>
            <consortium name="Amborella Genome Project"/>
        </authorList>
    </citation>
    <scope>NUCLEOTIDE SEQUENCE [LARGE SCALE GENOMIC DNA]</scope>
</reference>
<keyword evidence="3" id="KW-1015">Disulfide bond</keyword>
<dbReference type="HOGENOM" id="CLU_058719_2_1_1"/>
<keyword evidence="1" id="KW-0479">Metal-binding</keyword>
<evidence type="ECO:0000256" key="3">
    <source>
        <dbReference type="ARBA" id="ARBA00023157"/>
    </source>
</evidence>
<keyword evidence="6" id="KW-0732">Signal</keyword>
<dbReference type="SUPFAM" id="SSF49503">
    <property type="entry name" value="Cupredoxins"/>
    <property type="match status" value="1"/>
</dbReference>
<organism evidence="8 9">
    <name type="scientific">Amborella trichopoda</name>
    <dbReference type="NCBI Taxonomy" id="13333"/>
    <lineage>
        <taxon>Eukaryota</taxon>
        <taxon>Viridiplantae</taxon>
        <taxon>Streptophyta</taxon>
        <taxon>Embryophyta</taxon>
        <taxon>Tracheophyta</taxon>
        <taxon>Spermatophyta</taxon>
        <taxon>Magnoliopsida</taxon>
        <taxon>Amborellales</taxon>
        <taxon>Amborellaceae</taxon>
        <taxon>Amborella</taxon>
    </lineage>
</organism>
<dbReference type="PROSITE" id="PS51485">
    <property type="entry name" value="PHYTOCYANIN"/>
    <property type="match status" value="1"/>
</dbReference>
<dbReference type="Gramene" id="ERM93676">
    <property type="protein sequence ID" value="ERM93676"/>
    <property type="gene ID" value="AMTR_s00004p00170860"/>
</dbReference>
<protein>
    <recommendedName>
        <fullName evidence="7">Phytocyanin domain-containing protein</fullName>
    </recommendedName>
</protein>
<dbReference type="OMA" id="PALIMFM"/>
<dbReference type="GO" id="GO:0009055">
    <property type="term" value="F:electron transfer activity"/>
    <property type="evidence" value="ECO:0007669"/>
    <property type="project" value="InterPro"/>
</dbReference>
<name>W1NE67_AMBTC</name>
<keyword evidence="9" id="KW-1185">Reference proteome</keyword>
<evidence type="ECO:0000313" key="8">
    <source>
        <dbReference type="EMBL" id="ERM93676.1"/>
    </source>
</evidence>
<dbReference type="InterPro" id="IPR039391">
    <property type="entry name" value="Phytocyanin-like"/>
</dbReference>
<sequence>MASSFVGVFALMAAVVLHGASAAVVHTLGGSTGWTVPPSSSFYTTWANGQKFEMGDSLLFNFSTGAHNALEVSKSEYDACTANSPIQAYSTGPATVELSKTGTHYYLCSFGQHCISGQKVAVNVVSATTSPSPRSSPSPVGTPSSSPKASPSPKAPAPSSGAPESPVLPRPTPSGAPTTSPPSDVTAGSPQSPPNSAASLSIGGVTALLSGLLVLFF</sequence>
<dbReference type="PROSITE" id="PS00196">
    <property type="entry name" value="COPPER_BLUE"/>
    <property type="match status" value="1"/>
</dbReference>
<dbReference type="AlphaFoldDB" id="W1NE67"/>
<feature type="chain" id="PRO_5004806494" description="Phytocyanin domain-containing protein" evidence="6">
    <location>
        <begin position="23"/>
        <end position="217"/>
    </location>
</feature>
<dbReference type="eggNOG" id="ENOG502S4BK">
    <property type="taxonomic scope" value="Eukaryota"/>
</dbReference>
<proteinExistence type="predicted"/>
<evidence type="ECO:0000256" key="1">
    <source>
        <dbReference type="ARBA" id="ARBA00022723"/>
    </source>
</evidence>
<dbReference type="STRING" id="13333.W1NE67"/>
<dbReference type="EMBL" id="KI397628">
    <property type="protein sequence ID" value="ERM93676.1"/>
    <property type="molecule type" value="Genomic_DNA"/>
</dbReference>
<dbReference type="PANTHER" id="PTHR33021:SF496">
    <property type="entry name" value="OS08G0482700 PROTEIN"/>
    <property type="match status" value="1"/>
</dbReference>
<feature type="region of interest" description="Disordered" evidence="5">
    <location>
        <begin position="128"/>
        <end position="200"/>
    </location>
</feature>
<evidence type="ECO:0000259" key="7">
    <source>
        <dbReference type="PROSITE" id="PS51485"/>
    </source>
</evidence>
<evidence type="ECO:0000313" key="9">
    <source>
        <dbReference type="Proteomes" id="UP000017836"/>
    </source>
</evidence>
<dbReference type="InterPro" id="IPR003245">
    <property type="entry name" value="Phytocyanin_dom"/>
</dbReference>
<dbReference type="InterPro" id="IPR008972">
    <property type="entry name" value="Cupredoxin"/>
</dbReference>
<dbReference type="FunFam" id="2.60.40.420:FF:000034">
    <property type="entry name" value="Cupredoxin superfamily protein"/>
    <property type="match status" value="1"/>
</dbReference>
<dbReference type="GO" id="GO:0005886">
    <property type="term" value="C:plasma membrane"/>
    <property type="evidence" value="ECO:0000318"/>
    <property type="project" value="GO_Central"/>
</dbReference>
<keyword evidence="4" id="KW-0325">Glycoprotein</keyword>
<gene>
    <name evidence="8" type="ORF">AMTR_s00004p00170860</name>
</gene>
<dbReference type="Gene3D" id="2.60.40.420">
    <property type="entry name" value="Cupredoxins - blue copper proteins"/>
    <property type="match status" value="1"/>
</dbReference>
<dbReference type="InterPro" id="IPR028871">
    <property type="entry name" value="BlueCu_1_BS"/>
</dbReference>
<evidence type="ECO:0000256" key="4">
    <source>
        <dbReference type="ARBA" id="ARBA00023180"/>
    </source>
</evidence>